<name>A0A284SA30_ARMOS</name>
<reference evidence="2" key="1">
    <citation type="journal article" date="2017" name="Nat. Ecol. Evol.">
        <title>Genome expansion and lineage-specific genetic innovations in the forest pathogenic fungi Armillaria.</title>
        <authorList>
            <person name="Sipos G."/>
            <person name="Prasanna A.N."/>
            <person name="Walter M.C."/>
            <person name="O'Connor E."/>
            <person name="Balint B."/>
            <person name="Krizsan K."/>
            <person name="Kiss B."/>
            <person name="Hess J."/>
            <person name="Varga T."/>
            <person name="Slot J."/>
            <person name="Riley R."/>
            <person name="Boka B."/>
            <person name="Rigling D."/>
            <person name="Barry K."/>
            <person name="Lee J."/>
            <person name="Mihaltcheva S."/>
            <person name="LaButti K."/>
            <person name="Lipzen A."/>
            <person name="Waldron R."/>
            <person name="Moloney N.M."/>
            <person name="Sperisen C."/>
            <person name="Kredics L."/>
            <person name="Vagvoelgyi C."/>
            <person name="Patrignani A."/>
            <person name="Fitzpatrick D."/>
            <person name="Nagy I."/>
            <person name="Doyle S."/>
            <person name="Anderson J.B."/>
            <person name="Grigoriev I.V."/>
            <person name="Gueldener U."/>
            <person name="Muensterkoetter M."/>
            <person name="Nagy L.G."/>
        </authorList>
    </citation>
    <scope>NUCLEOTIDE SEQUENCE [LARGE SCALE GENOMIC DNA]</scope>
    <source>
        <strain evidence="2">C18/9</strain>
    </source>
</reference>
<sequence>MLGNAYGVETGFTNLASFGLVSAAFDIVNLVQSKLNLRLYTTGTHHTGYQSPPNHGLFTGHDWLTPQPWLGYVRVCVCSYTEYNAYLILLPHLGATVLMDFVEEGDKSMLAFPHFRLVSNIKNRNDNSEEYVYEGSNLEMPGYVEMLTFMPYPLLDASTTFVHRILLRYLTEKSEPRTMINAAFTSA</sequence>
<dbReference type="AlphaFoldDB" id="A0A284SA30"/>
<dbReference type="EMBL" id="FUEG01000049">
    <property type="protein sequence ID" value="SJL17829.1"/>
    <property type="molecule type" value="Genomic_DNA"/>
</dbReference>
<evidence type="ECO:0000313" key="2">
    <source>
        <dbReference type="Proteomes" id="UP000219338"/>
    </source>
</evidence>
<keyword evidence="2" id="KW-1185">Reference proteome</keyword>
<proteinExistence type="predicted"/>
<protein>
    <submittedName>
        <fullName evidence="1">Uncharacterized protein</fullName>
    </submittedName>
</protein>
<evidence type="ECO:0000313" key="1">
    <source>
        <dbReference type="EMBL" id="SJL17829.1"/>
    </source>
</evidence>
<dbReference type="Proteomes" id="UP000219338">
    <property type="component" value="Unassembled WGS sequence"/>
</dbReference>
<accession>A0A284SA30</accession>
<gene>
    <name evidence="1" type="ORF">ARMOST_21393</name>
</gene>
<organism evidence="1 2">
    <name type="scientific">Armillaria ostoyae</name>
    <name type="common">Armillaria root rot fungus</name>
    <dbReference type="NCBI Taxonomy" id="47428"/>
    <lineage>
        <taxon>Eukaryota</taxon>
        <taxon>Fungi</taxon>
        <taxon>Dikarya</taxon>
        <taxon>Basidiomycota</taxon>
        <taxon>Agaricomycotina</taxon>
        <taxon>Agaricomycetes</taxon>
        <taxon>Agaricomycetidae</taxon>
        <taxon>Agaricales</taxon>
        <taxon>Marasmiineae</taxon>
        <taxon>Physalacriaceae</taxon>
        <taxon>Armillaria</taxon>
    </lineage>
</organism>